<dbReference type="InterPro" id="IPR016190">
    <property type="entry name" value="Transl_init_fac_IF2/IF5_Zn-bd"/>
</dbReference>
<dbReference type="GO" id="GO:0003743">
    <property type="term" value="F:translation initiation factor activity"/>
    <property type="evidence" value="ECO:0007669"/>
    <property type="project" value="UniProtKB-KW"/>
</dbReference>
<evidence type="ECO:0000256" key="1">
    <source>
        <dbReference type="ARBA" id="ARBA00010397"/>
    </source>
</evidence>
<dbReference type="PANTHER" id="PTHR23001">
    <property type="entry name" value="EUKARYOTIC TRANSLATION INITIATION FACTOR"/>
    <property type="match status" value="1"/>
</dbReference>
<evidence type="ECO:0000313" key="5">
    <source>
        <dbReference type="EMBL" id="GJS83648.1"/>
    </source>
</evidence>
<comment type="caution">
    <text evidence="5">The sequence shown here is derived from an EMBL/GenBank/DDBJ whole genome shotgun (WGS) entry which is preliminary data.</text>
</comment>
<dbReference type="InterPro" id="IPR002735">
    <property type="entry name" value="Transl_init_fac_IF2/IF5_dom"/>
</dbReference>
<dbReference type="EMBL" id="BQNB010010917">
    <property type="protein sequence ID" value="GJS83648.1"/>
    <property type="molecule type" value="Genomic_DNA"/>
</dbReference>
<organism evidence="5 6">
    <name type="scientific">Tanacetum coccineum</name>
    <dbReference type="NCBI Taxonomy" id="301880"/>
    <lineage>
        <taxon>Eukaryota</taxon>
        <taxon>Viridiplantae</taxon>
        <taxon>Streptophyta</taxon>
        <taxon>Embryophyta</taxon>
        <taxon>Tracheophyta</taxon>
        <taxon>Spermatophyta</taxon>
        <taxon>Magnoliopsida</taxon>
        <taxon>eudicotyledons</taxon>
        <taxon>Gunneridae</taxon>
        <taxon>Pentapetalae</taxon>
        <taxon>asterids</taxon>
        <taxon>campanulids</taxon>
        <taxon>Asterales</taxon>
        <taxon>Asteraceae</taxon>
        <taxon>Asteroideae</taxon>
        <taxon>Anthemideae</taxon>
        <taxon>Anthemidinae</taxon>
        <taxon>Tanacetum</taxon>
    </lineage>
</organism>
<sequence>MAYYYPQRARRVERRDMSPPRVRHEGIKKTAIVNFKELCQAMHRKPEHVMTFLEAELGTTGSLDSYHKLELNGRFVPKNLEGILKRYADKYVICYSCESENTSLVKHSGALFVRCRRCNWDIPSVIRLEITHTLHRHSIPIVVPQTMEYNS</sequence>
<dbReference type="Gene3D" id="3.30.30.170">
    <property type="match status" value="1"/>
</dbReference>
<evidence type="ECO:0000256" key="2">
    <source>
        <dbReference type="ARBA" id="ARBA00022540"/>
    </source>
</evidence>
<evidence type="ECO:0000313" key="6">
    <source>
        <dbReference type="Proteomes" id="UP001151760"/>
    </source>
</evidence>
<dbReference type="SMART" id="SM00653">
    <property type="entry name" value="eIF2B_5"/>
    <property type="match status" value="1"/>
</dbReference>
<comment type="similarity">
    <text evidence="1">Belongs to the eIF-2-beta/eIF-5 family.</text>
</comment>
<gene>
    <name evidence="5" type="ORF">Tco_0750189</name>
</gene>
<protein>
    <submittedName>
        <fullName evidence="5">Eukaryotic translation initiation factor 2 subunit beta</fullName>
    </submittedName>
</protein>
<dbReference type="Proteomes" id="UP001151760">
    <property type="component" value="Unassembled WGS sequence"/>
</dbReference>
<dbReference type="SUPFAM" id="SSF100966">
    <property type="entry name" value="Translation initiation factor 2 beta, aIF2beta, N-terminal domain"/>
    <property type="match status" value="1"/>
</dbReference>
<reference evidence="5" key="2">
    <citation type="submission" date="2022-01" db="EMBL/GenBank/DDBJ databases">
        <authorList>
            <person name="Yamashiro T."/>
            <person name="Shiraishi A."/>
            <person name="Satake H."/>
            <person name="Nakayama K."/>
        </authorList>
    </citation>
    <scope>NUCLEOTIDE SEQUENCE</scope>
</reference>
<dbReference type="SUPFAM" id="SSF75689">
    <property type="entry name" value="Zinc-binding domain of translation initiation factor 2 beta"/>
    <property type="match status" value="1"/>
</dbReference>
<dbReference type="InterPro" id="IPR045196">
    <property type="entry name" value="IF2/IF5"/>
</dbReference>
<dbReference type="InterPro" id="IPR016189">
    <property type="entry name" value="Transl_init_fac_IF2/IF5_N"/>
</dbReference>
<dbReference type="PANTHER" id="PTHR23001:SF3">
    <property type="entry name" value="EUKARYOTIC TRANSLATION INITIATION FACTOR 2 SUBUNIT 2"/>
    <property type="match status" value="1"/>
</dbReference>
<accession>A0ABQ4Z475</accession>
<name>A0ABQ4Z475_9ASTR</name>
<keyword evidence="3" id="KW-0648">Protein biosynthesis</keyword>
<dbReference type="Pfam" id="PF01873">
    <property type="entry name" value="eIF-5_eIF-2B"/>
    <property type="match status" value="1"/>
</dbReference>
<evidence type="ECO:0000256" key="3">
    <source>
        <dbReference type="ARBA" id="ARBA00022917"/>
    </source>
</evidence>
<proteinExistence type="inferred from homology"/>
<evidence type="ECO:0000259" key="4">
    <source>
        <dbReference type="SMART" id="SM00653"/>
    </source>
</evidence>
<keyword evidence="2 5" id="KW-0396">Initiation factor</keyword>
<keyword evidence="6" id="KW-1185">Reference proteome</keyword>
<feature type="domain" description="Translation initiation factor IF2/IF5" evidence="4">
    <location>
        <begin position="12"/>
        <end position="121"/>
    </location>
</feature>
<reference evidence="5" key="1">
    <citation type="journal article" date="2022" name="Int. J. Mol. Sci.">
        <title>Draft Genome of Tanacetum Coccineum: Genomic Comparison of Closely Related Tanacetum-Family Plants.</title>
        <authorList>
            <person name="Yamashiro T."/>
            <person name="Shiraishi A."/>
            <person name="Nakayama K."/>
            <person name="Satake H."/>
        </authorList>
    </citation>
    <scope>NUCLEOTIDE SEQUENCE</scope>
</reference>